<evidence type="ECO:0000313" key="3">
    <source>
        <dbReference type="Proteomes" id="UP000499080"/>
    </source>
</evidence>
<accession>A0A4Y2GJD1</accession>
<feature type="region of interest" description="Disordered" evidence="1">
    <location>
        <begin position="26"/>
        <end position="75"/>
    </location>
</feature>
<organism evidence="2 3">
    <name type="scientific">Araneus ventricosus</name>
    <name type="common">Orbweaver spider</name>
    <name type="synonym">Epeira ventricosa</name>
    <dbReference type="NCBI Taxonomy" id="182803"/>
    <lineage>
        <taxon>Eukaryota</taxon>
        <taxon>Metazoa</taxon>
        <taxon>Ecdysozoa</taxon>
        <taxon>Arthropoda</taxon>
        <taxon>Chelicerata</taxon>
        <taxon>Arachnida</taxon>
        <taxon>Araneae</taxon>
        <taxon>Araneomorphae</taxon>
        <taxon>Entelegynae</taxon>
        <taxon>Araneoidea</taxon>
        <taxon>Araneidae</taxon>
        <taxon>Araneus</taxon>
    </lineage>
</organism>
<dbReference type="EMBL" id="BGPR01001430">
    <property type="protein sequence ID" value="GBM53720.1"/>
    <property type="molecule type" value="Genomic_DNA"/>
</dbReference>
<proteinExistence type="predicted"/>
<keyword evidence="3" id="KW-1185">Reference proteome</keyword>
<protein>
    <submittedName>
        <fullName evidence="2">Uncharacterized protein</fullName>
    </submittedName>
</protein>
<dbReference type="Proteomes" id="UP000499080">
    <property type="component" value="Unassembled WGS sequence"/>
</dbReference>
<comment type="caution">
    <text evidence="2">The sequence shown here is derived from an EMBL/GenBank/DDBJ whole genome shotgun (WGS) entry which is preliminary data.</text>
</comment>
<dbReference type="OrthoDB" id="6473381at2759"/>
<dbReference type="AlphaFoldDB" id="A0A4Y2GJD1"/>
<sequence length="75" mass="9095">MDRREERKKPKNNEIEDCHTWRKAARIEEPKKQKNKEIADCQTRHSVARREEPKKTGEQRNGRLVRQDVSRDLKE</sequence>
<evidence type="ECO:0000256" key="1">
    <source>
        <dbReference type="SAM" id="MobiDB-lite"/>
    </source>
</evidence>
<reference evidence="2 3" key="1">
    <citation type="journal article" date="2019" name="Sci. Rep.">
        <title>Orb-weaving spider Araneus ventricosus genome elucidates the spidroin gene catalogue.</title>
        <authorList>
            <person name="Kono N."/>
            <person name="Nakamura H."/>
            <person name="Ohtoshi R."/>
            <person name="Moran D.A.P."/>
            <person name="Shinohara A."/>
            <person name="Yoshida Y."/>
            <person name="Fujiwara M."/>
            <person name="Mori M."/>
            <person name="Tomita M."/>
            <person name="Arakawa K."/>
        </authorList>
    </citation>
    <scope>NUCLEOTIDE SEQUENCE [LARGE SCALE GENOMIC DNA]</scope>
</reference>
<name>A0A4Y2GJD1_ARAVE</name>
<evidence type="ECO:0000313" key="2">
    <source>
        <dbReference type="EMBL" id="GBM53720.1"/>
    </source>
</evidence>
<gene>
    <name evidence="2" type="ORF">AVEN_56412_1</name>
</gene>